<protein>
    <submittedName>
        <fullName evidence="1">Uncharacterized protein</fullName>
    </submittedName>
</protein>
<reference evidence="2" key="1">
    <citation type="journal article" date="2019" name="Int. J. Syst. Evol. Microbiol.">
        <title>The Global Catalogue of Microorganisms (GCM) 10K type strain sequencing project: providing services to taxonomists for standard genome sequencing and annotation.</title>
        <authorList>
            <consortium name="The Broad Institute Genomics Platform"/>
            <consortium name="The Broad Institute Genome Sequencing Center for Infectious Disease"/>
            <person name="Wu L."/>
            <person name="Ma J."/>
        </authorList>
    </citation>
    <scope>NUCLEOTIDE SEQUENCE [LARGE SCALE GENOMIC DNA]</scope>
    <source>
        <strain evidence="2">JCM 31920</strain>
    </source>
</reference>
<evidence type="ECO:0000313" key="2">
    <source>
        <dbReference type="Proteomes" id="UP001501508"/>
    </source>
</evidence>
<sequence>MPAPDSGFAHLNRTDTLLPPAERFKKATALSQYLFNGPRYHVYDRTAKTHQFYKSRNLLTGTLHYDGRDYGPLNMHFDTSLKQLVVEQPFNGYLVRLDTAKIAHFTIDGDYFRSIADHPQLKKGFYQIISDEKTKLYCRRSKQRIEKAEDQTLYAIFLTVDAFYMSAPGRDFVRIQKKKDLFRYFPQHKALLRSYFRTNRSSSFKEDIEQHLREIVKIIDHPSHHL</sequence>
<comment type="caution">
    <text evidence="1">The sequence shown here is derived from an EMBL/GenBank/DDBJ whole genome shotgun (WGS) entry which is preliminary data.</text>
</comment>
<gene>
    <name evidence="1" type="ORF">GCM10023091_11540</name>
</gene>
<accession>A0ABP8LTY0</accession>
<organism evidence="1 2">
    <name type="scientific">Ravibacter arvi</name>
    <dbReference type="NCBI Taxonomy" id="2051041"/>
    <lineage>
        <taxon>Bacteria</taxon>
        <taxon>Pseudomonadati</taxon>
        <taxon>Bacteroidota</taxon>
        <taxon>Cytophagia</taxon>
        <taxon>Cytophagales</taxon>
        <taxon>Spirosomataceae</taxon>
        <taxon>Ravibacter</taxon>
    </lineage>
</organism>
<keyword evidence="2" id="KW-1185">Reference proteome</keyword>
<dbReference type="Proteomes" id="UP001501508">
    <property type="component" value="Unassembled WGS sequence"/>
</dbReference>
<proteinExistence type="predicted"/>
<name>A0ABP8LTY0_9BACT</name>
<dbReference type="EMBL" id="BAABEY010000012">
    <property type="protein sequence ID" value="GAA4435319.1"/>
    <property type="molecule type" value="Genomic_DNA"/>
</dbReference>
<evidence type="ECO:0000313" key="1">
    <source>
        <dbReference type="EMBL" id="GAA4435319.1"/>
    </source>
</evidence>